<evidence type="ECO:0000313" key="2">
    <source>
        <dbReference type="EMBL" id="KAL0196578.1"/>
    </source>
</evidence>
<name>A0ABD0RF99_CIRMR</name>
<gene>
    <name evidence="2" type="ORF">M9458_010150</name>
</gene>
<feature type="domain" description="PARP12-like CCCH zinc finger tandem" evidence="1">
    <location>
        <begin position="54"/>
        <end position="80"/>
    </location>
</feature>
<protein>
    <recommendedName>
        <fullName evidence="1">PARP12-like CCCH zinc finger tandem domain-containing protein</fullName>
    </recommendedName>
</protein>
<comment type="caution">
    <text evidence="2">The sequence shown here is derived from an EMBL/GenBank/DDBJ whole genome shotgun (WGS) entry which is preliminary data.</text>
</comment>
<keyword evidence="3" id="KW-1185">Reference proteome</keyword>
<dbReference type="Pfam" id="PF25261">
    <property type="entry name" value="zf-CCCH_PARP12"/>
    <property type="match status" value="1"/>
</dbReference>
<accession>A0ABD0RF99</accession>
<dbReference type="InterPro" id="IPR057602">
    <property type="entry name" value="Zfn-CCCH_PARP12"/>
</dbReference>
<evidence type="ECO:0000313" key="3">
    <source>
        <dbReference type="Proteomes" id="UP001529510"/>
    </source>
</evidence>
<reference evidence="2 3" key="1">
    <citation type="submission" date="2024-05" db="EMBL/GenBank/DDBJ databases">
        <title>Genome sequencing and assembly of Indian major carp, Cirrhinus mrigala (Hamilton, 1822).</title>
        <authorList>
            <person name="Mohindra V."/>
            <person name="Chowdhury L.M."/>
            <person name="Lal K."/>
            <person name="Jena J.K."/>
        </authorList>
    </citation>
    <scope>NUCLEOTIDE SEQUENCE [LARGE SCALE GENOMIC DNA]</scope>
    <source>
        <strain evidence="2">CM1030</strain>
        <tissue evidence="2">Blood</tissue>
    </source>
</reference>
<proteinExistence type="predicted"/>
<dbReference type="EMBL" id="JAMKFB020000004">
    <property type="protein sequence ID" value="KAL0196578.1"/>
    <property type="molecule type" value="Genomic_DNA"/>
</dbReference>
<dbReference type="AlphaFoldDB" id="A0ABD0RF99"/>
<organism evidence="2 3">
    <name type="scientific">Cirrhinus mrigala</name>
    <name type="common">Mrigala</name>
    <dbReference type="NCBI Taxonomy" id="683832"/>
    <lineage>
        <taxon>Eukaryota</taxon>
        <taxon>Metazoa</taxon>
        <taxon>Chordata</taxon>
        <taxon>Craniata</taxon>
        <taxon>Vertebrata</taxon>
        <taxon>Euteleostomi</taxon>
        <taxon>Actinopterygii</taxon>
        <taxon>Neopterygii</taxon>
        <taxon>Teleostei</taxon>
        <taxon>Ostariophysi</taxon>
        <taxon>Cypriniformes</taxon>
        <taxon>Cyprinidae</taxon>
        <taxon>Labeoninae</taxon>
        <taxon>Labeonini</taxon>
        <taxon>Cirrhinus</taxon>
    </lineage>
</organism>
<dbReference type="Proteomes" id="UP001529510">
    <property type="component" value="Unassembled WGS sequence"/>
</dbReference>
<feature type="non-terminal residue" evidence="2">
    <location>
        <position position="83"/>
    </location>
</feature>
<evidence type="ECO:0000259" key="1">
    <source>
        <dbReference type="Pfam" id="PF25261"/>
    </source>
</evidence>
<sequence length="83" mass="9200">MTEAAIVKKICAHNGSMNYDALISIFGLYDEAMDSVVSRSESCAKKVIGRTKVRLCRAQNCTGCSNLHLCKWFLFGSCRFDKG</sequence>